<protein>
    <submittedName>
        <fullName evidence="2">Uncharacterized protein</fullName>
    </submittedName>
</protein>
<dbReference type="WBParaSite" id="L893_g4519.t1">
    <property type="protein sequence ID" value="L893_g4519.t1"/>
    <property type="gene ID" value="L893_g4519"/>
</dbReference>
<dbReference type="Proteomes" id="UP000095287">
    <property type="component" value="Unplaced"/>
</dbReference>
<evidence type="ECO:0000313" key="2">
    <source>
        <dbReference type="WBParaSite" id="L893_g4519.t1"/>
    </source>
</evidence>
<proteinExistence type="predicted"/>
<dbReference type="AlphaFoldDB" id="A0A1I8AD48"/>
<evidence type="ECO:0000313" key="1">
    <source>
        <dbReference type="Proteomes" id="UP000095287"/>
    </source>
</evidence>
<organism evidence="1 2">
    <name type="scientific">Steinernema glaseri</name>
    <dbReference type="NCBI Taxonomy" id="37863"/>
    <lineage>
        <taxon>Eukaryota</taxon>
        <taxon>Metazoa</taxon>
        <taxon>Ecdysozoa</taxon>
        <taxon>Nematoda</taxon>
        <taxon>Chromadorea</taxon>
        <taxon>Rhabditida</taxon>
        <taxon>Tylenchina</taxon>
        <taxon>Panagrolaimomorpha</taxon>
        <taxon>Strongyloidoidea</taxon>
        <taxon>Steinernematidae</taxon>
        <taxon>Steinernema</taxon>
    </lineage>
</organism>
<name>A0A1I8AD48_9BILA</name>
<sequence length="130" mass="15575">MEEGARVWNELAKIQENFYERLEVLRSSIEKGCDELLQLQWSERVSNLLTTLTNHLTMLRFILENKAQDSSFERRHEQIMRQKNIVYEIENEIAAIRMDQERRIADKKKNLTEMEMYQTAEVQQVSVIQL</sequence>
<accession>A0A1I8AD48</accession>
<reference evidence="2" key="1">
    <citation type="submission" date="2016-11" db="UniProtKB">
        <authorList>
            <consortium name="WormBaseParasite"/>
        </authorList>
    </citation>
    <scope>IDENTIFICATION</scope>
</reference>
<keyword evidence="1" id="KW-1185">Reference proteome</keyword>